<reference evidence="7 8" key="1">
    <citation type="submission" date="2016-10" db="EMBL/GenBank/DDBJ databases">
        <authorList>
            <person name="de Groot N.N."/>
        </authorList>
    </citation>
    <scope>NUCLEOTIDE SEQUENCE [LARGE SCALE GENOMIC DNA]</scope>
    <source>
        <strain evidence="7 8">DSM 25294</strain>
    </source>
</reference>
<sequence length="142" mass="14908">MTPRNDLQPAFQLGFENARVVRFIGAGVVNTAFGYGMYALLVLAGAHAQLALAIQFGLGVIWNYSIHSRLVFGVRGYARLPAYALAYLAAYGFNAIVLAILLALGLSPLVAQLLALGPTVVLSYVLVSRALGVAAGEEDLAG</sequence>
<name>A0A1G9FSX4_9RHOB</name>
<keyword evidence="8" id="KW-1185">Reference proteome</keyword>
<evidence type="ECO:0000313" key="8">
    <source>
        <dbReference type="Proteomes" id="UP000199382"/>
    </source>
</evidence>
<keyword evidence="4 5" id="KW-0472">Membrane</keyword>
<evidence type="ECO:0000256" key="5">
    <source>
        <dbReference type="SAM" id="Phobius"/>
    </source>
</evidence>
<dbReference type="Proteomes" id="UP000199382">
    <property type="component" value="Unassembled WGS sequence"/>
</dbReference>
<feature type="transmembrane region" description="Helical" evidence="5">
    <location>
        <begin position="84"/>
        <end position="103"/>
    </location>
</feature>
<dbReference type="Pfam" id="PF04138">
    <property type="entry name" value="GtrA_DPMS_TM"/>
    <property type="match status" value="1"/>
</dbReference>
<dbReference type="AlphaFoldDB" id="A0A1G9FSX4"/>
<feature type="transmembrane region" description="Helical" evidence="5">
    <location>
        <begin position="50"/>
        <end position="72"/>
    </location>
</feature>
<dbReference type="STRING" id="571298.SAMN04488026_105914"/>
<accession>A0A1G9FSX4</accession>
<dbReference type="InterPro" id="IPR007267">
    <property type="entry name" value="GtrA_DPMS_TM"/>
</dbReference>
<gene>
    <name evidence="7" type="ORF">SAMN04488026_105914</name>
</gene>
<evidence type="ECO:0000256" key="2">
    <source>
        <dbReference type="ARBA" id="ARBA00022692"/>
    </source>
</evidence>
<feature type="transmembrane region" description="Helical" evidence="5">
    <location>
        <begin position="109"/>
        <end position="127"/>
    </location>
</feature>
<organism evidence="7 8">
    <name type="scientific">Aliiruegeria lutimaris</name>
    <dbReference type="NCBI Taxonomy" id="571298"/>
    <lineage>
        <taxon>Bacteria</taxon>
        <taxon>Pseudomonadati</taxon>
        <taxon>Pseudomonadota</taxon>
        <taxon>Alphaproteobacteria</taxon>
        <taxon>Rhodobacterales</taxon>
        <taxon>Roseobacteraceae</taxon>
        <taxon>Aliiruegeria</taxon>
    </lineage>
</organism>
<dbReference type="GO" id="GO:0016020">
    <property type="term" value="C:membrane"/>
    <property type="evidence" value="ECO:0007669"/>
    <property type="project" value="UniProtKB-SubCell"/>
</dbReference>
<feature type="transmembrane region" description="Helical" evidence="5">
    <location>
        <begin position="20"/>
        <end position="44"/>
    </location>
</feature>
<evidence type="ECO:0000259" key="6">
    <source>
        <dbReference type="Pfam" id="PF04138"/>
    </source>
</evidence>
<evidence type="ECO:0000313" key="7">
    <source>
        <dbReference type="EMBL" id="SDK91509.1"/>
    </source>
</evidence>
<comment type="subcellular location">
    <subcellularLocation>
        <location evidence="1">Membrane</location>
        <topology evidence="1">Multi-pass membrane protein</topology>
    </subcellularLocation>
</comment>
<evidence type="ECO:0000256" key="1">
    <source>
        <dbReference type="ARBA" id="ARBA00004141"/>
    </source>
</evidence>
<evidence type="ECO:0000256" key="4">
    <source>
        <dbReference type="ARBA" id="ARBA00023136"/>
    </source>
</evidence>
<feature type="domain" description="GtrA/DPMS transmembrane" evidence="6">
    <location>
        <begin position="22"/>
        <end position="129"/>
    </location>
</feature>
<dbReference type="RefSeq" id="WP_093161848.1">
    <property type="nucleotide sequence ID" value="NZ_FNEK01000059.1"/>
</dbReference>
<proteinExistence type="predicted"/>
<keyword evidence="3 5" id="KW-1133">Transmembrane helix</keyword>
<keyword evidence="2 5" id="KW-0812">Transmembrane</keyword>
<dbReference type="GO" id="GO:0000271">
    <property type="term" value="P:polysaccharide biosynthetic process"/>
    <property type="evidence" value="ECO:0007669"/>
    <property type="project" value="InterPro"/>
</dbReference>
<dbReference type="OrthoDB" id="9798374at2"/>
<evidence type="ECO:0000256" key="3">
    <source>
        <dbReference type="ARBA" id="ARBA00022989"/>
    </source>
</evidence>
<protein>
    <submittedName>
        <fullName evidence="7">Putative flippase GtrA (Transmembrane translocase of bactoprenol-linked glucose)</fullName>
    </submittedName>
</protein>
<dbReference type="EMBL" id="FNEK01000059">
    <property type="protein sequence ID" value="SDK91509.1"/>
    <property type="molecule type" value="Genomic_DNA"/>
</dbReference>